<evidence type="ECO:0000256" key="1">
    <source>
        <dbReference type="ARBA" id="ARBA00004236"/>
    </source>
</evidence>
<protein>
    <submittedName>
        <fullName evidence="11">Sugar transferase</fullName>
    </submittedName>
</protein>
<keyword evidence="3" id="KW-1003">Cell membrane</keyword>
<evidence type="ECO:0000256" key="8">
    <source>
        <dbReference type="ARBA" id="ARBA00023169"/>
    </source>
</evidence>
<keyword evidence="12" id="KW-1185">Reference proteome</keyword>
<evidence type="ECO:0000259" key="10">
    <source>
        <dbReference type="Pfam" id="PF02397"/>
    </source>
</evidence>
<keyword evidence="7 9" id="KW-0472">Membrane</keyword>
<evidence type="ECO:0000256" key="6">
    <source>
        <dbReference type="ARBA" id="ARBA00022989"/>
    </source>
</evidence>
<sequence>MQDFALTAYSIDESSDHHLPGQRLPGFYSSFGKRAFDIGFALLLLPVLMPVILLLWALVRSDGGAGFFGHTRVGRNGKPFTCWKLRSMVADAEAMLQAHLDENPAAAAEWARDHKLADDPRISRLGRVLRKTSLDELPQIWNVLKGEMSFVGPRPIVTKELAKYGSSVSAYLAQKPGITGLWQVSGRNDISYDERVALDVAYLFRRSFLTDLKIIAKTGLAVLGTTGR</sequence>
<dbReference type="PANTHER" id="PTHR30576">
    <property type="entry name" value="COLANIC BIOSYNTHESIS UDP-GLUCOSE LIPID CARRIER TRANSFERASE"/>
    <property type="match status" value="1"/>
</dbReference>
<comment type="similarity">
    <text evidence="2">Belongs to the bacterial sugar transferase family.</text>
</comment>
<dbReference type="Proteomes" id="UP000766629">
    <property type="component" value="Unassembled WGS sequence"/>
</dbReference>
<keyword evidence="5 9" id="KW-0812">Transmembrane</keyword>
<keyword evidence="6 9" id="KW-1133">Transmembrane helix</keyword>
<feature type="domain" description="Bacterial sugar transferase" evidence="10">
    <location>
        <begin position="33"/>
        <end position="223"/>
    </location>
</feature>
<evidence type="ECO:0000256" key="4">
    <source>
        <dbReference type="ARBA" id="ARBA00022679"/>
    </source>
</evidence>
<reference evidence="11 12" key="1">
    <citation type="submission" date="2021-06" db="EMBL/GenBank/DDBJ databases">
        <title>50 bacteria genomes isolated from Dapeng, Shenzhen, China.</title>
        <authorList>
            <person name="Zheng W."/>
            <person name="Yu S."/>
            <person name="Huang Y."/>
        </authorList>
    </citation>
    <scope>NUCLEOTIDE SEQUENCE [LARGE SCALE GENOMIC DNA]</scope>
    <source>
        <strain evidence="11 12">DP1N14-2</strain>
    </source>
</reference>
<keyword evidence="4 11" id="KW-0808">Transferase</keyword>
<evidence type="ECO:0000256" key="9">
    <source>
        <dbReference type="SAM" id="Phobius"/>
    </source>
</evidence>
<dbReference type="Pfam" id="PF02397">
    <property type="entry name" value="Bac_transf"/>
    <property type="match status" value="1"/>
</dbReference>
<comment type="subcellular location">
    <subcellularLocation>
        <location evidence="1">Cell membrane</location>
    </subcellularLocation>
</comment>
<accession>A0ABS7NJV2</accession>
<evidence type="ECO:0000256" key="7">
    <source>
        <dbReference type="ARBA" id="ARBA00023136"/>
    </source>
</evidence>
<dbReference type="RefSeq" id="WP_222509090.1">
    <property type="nucleotide sequence ID" value="NZ_JAHVJA010000008.1"/>
</dbReference>
<evidence type="ECO:0000256" key="3">
    <source>
        <dbReference type="ARBA" id="ARBA00022475"/>
    </source>
</evidence>
<gene>
    <name evidence="11" type="ORF">KUV26_16185</name>
</gene>
<comment type="caution">
    <text evidence="11">The sequence shown here is derived from an EMBL/GenBank/DDBJ whole genome shotgun (WGS) entry which is preliminary data.</text>
</comment>
<evidence type="ECO:0000256" key="5">
    <source>
        <dbReference type="ARBA" id="ARBA00022692"/>
    </source>
</evidence>
<proteinExistence type="inferred from homology"/>
<keyword evidence="8" id="KW-0270">Exopolysaccharide synthesis</keyword>
<feature type="transmembrane region" description="Helical" evidence="9">
    <location>
        <begin position="38"/>
        <end position="59"/>
    </location>
</feature>
<dbReference type="EMBL" id="JAHVJA010000008">
    <property type="protein sequence ID" value="MBY6140979.1"/>
    <property type="molecule type" value="Genomic_DNA"/>
</dbReference>
<dbReference type="InterPro" id="IPR003362">
    <property type="entry name" value="Bact_transf"/>
</dbReference>
<dbReference type="PANTHER" id="PTHR30576:SF4">
    <property type="entry name" value="UNDECAPRENYL-PHOSPHATE GALACTOSE PHOSPHOTRANSFERASE"/>
    <property type="match status" value="1"/>
</dbReference>
<name>A0ABS7NJV2_9RHOB</name>
<organism evidence="11 12">
    <name type="scientific">Leisingera daeponensis</name>
    <dbReference type="NCBI Taxonomy" id="405746"/>
    <lineage>
        <taxon>Bacteria</taxon>
        <taxon>Pseudomonadati</taxon>
        <taxon>Pseudomonadota</taxon>
        <taxon>Alphaproteobacteria</taxon>
        <taxon>Rhodobacterales</taxon>
        <taxon>Roseobacteraceae</taxon>
        <taxon>Leisingera</taxon>
    </lineage>
</organism>
<dbReference type="GO" id="GO:0016740">
    <property type="term" value="F:transferase activity"/>
    <property type="evidence" value="ECO:0007669"/>
    <property type="project" value="UniProtKB-KW"/>
</dbReference>
<evidence type="ECO:0000313" key="11">
    <source>
        <dbReference type="EMBL" id="MBY6140979.1"/>
    </source>
</evidence>
<evidence type="ECO:0000256" key="2">
    <source>
        <dbReference type="ARBA" id="ARBA00006464"/>
    </source>
</evidence>
<evidence type="ECO:0000313" key="12">
    <source>
        <dbReference type="Proteomes" id="UP000766629"/>
    </source>
</evidence>